<dbReference type="Proteomes" id="UP000241769">
    <property type="component" value="Unassembled WGS sequence"/>
</dbReference>
<organism evidence="1 2">
    <name type="scientific">Planoprotostelium fungivorum</name>
    <dbReference type="NCBI Taxonomy" id="1890364"/>
    <lineage>
        <taxon>Eukaryota</taxon>
        <taxon>Amoebozoa</taxon>
        <taxon>Evosea</taxon>
        <taxon>Variosea</taxon>
        <taxon>Cavosteliida</taxon>
        <taxon>Cavosteliaceae</taxon>
        <taxon>Planoprotostelium</taxon>
    </lineage>
</organism>
<evidence type="ECO:0000313" key="2">
    <source>
        <dbReference type="Proteomes" id="UP000241769"/>
    </source>
</evidence>
<dbReference type="EMBL" id="MDYQ01000207">
    <property type="protein sequence ID" value="PRP78801.1"/>
    <property type="molecule type" value="Genomic_DNA"/>
</dbReference>
<reference evidence="1 2" key="1">
    <citation type="journal article" date="2018" name="Genome Biol. Evol.">
        <title>Multiple Roots of Fruiting Body Formation in Amoebozoa.</title>
        <authorList>
            <person name="Hillmann F."/>
            <person name="Forbes G."/>
            <person name="Novohradska S."/>
            <person name="Ferling I."/>
            <person name="Riege K."/>
            <person name="Groth M."/>
            <person name="Westermann M."/>
            <person name="Marz M."/>
            <person name="Spaller T."/>
            <person name="Winckler T."/>
            <person name="Schaap P."/>
            <person name="Glockner G."/>
        </authorList>
    </citation>
    <scope>NUCLEOTIDE SEQUENCE [LARGE SCALE GENOMIC DNA]</scope>
    <source>
        <strain evidence="1 2">Jena</strain>
    </source>
</reference>
<proteinExistence type="predicted"/>
<dbReference type="AlphaFoldDB" id="A0A2P6N4D7"/>
<sequence>MGSTLNFPLNKSKILVRTTVYLRGTHTISQLRHSLIVELATTAKEFCSRRRQKNSREV</sequence>
<comment type="caution">
    <text evidence="1">The sequence shown here is derived from an EMBL/GenBank/DDBJ whole genome shotgun (WGS) entry which is preliminary data.</text>
</comment>
<protein>
    <submittedName>
        <fullName evidence="1">Uncharacterized protein</fullName>
    </submittedName>
</protein>
<evidence type="ECO:0000313" key="1">
    <source>
        <dbReference type="EMBL" id="PRP78801.1"/>
    </source>
</evidence>
<accession>A0A2P6N4D7</accession>
<name>A0A2P6N4D7_9EUKA</name>
<keyword evidence="2" id="KW-1185">Reference proteome</keyword>
<gene>
    <name evidence="1" type="ORF">PROFUN_00974</name>
</gene>
<dbReference type="InParanoid" id="A0A2P6N4D7"/>